<gene>
    <name evidence="1" type="ORF">BDN72DRAFT_843402</name>
</gene>
<organism evidence="1 2">
    <name type="scientific">Pluteus cervinus</name>
    <dbReference type="NCBI Taxonomy" id="181527"/>
    <lineage>
        <taxon>Eukaryota</taxon>
        <taxon>Fungi</taxon>
        <taxon>Dikarya</taxon>
        <taxon>Basidiomycota</taxon>
        <taxon>Agaricomycotina</taxon>
        <taxon>Agaricomycetes</taxon>
        <taxon>Agaricomycetidae</taxon>
        <taxon>Agaricales</taxon>
        <taxon>Pluteineae</taxon>
        <taxon>Pluteaceae</taxon>
        <taxon>Pluteus</taxon>
    </lineage>
</organism>
<protein>
    <submittedName>
        <fullName evidence="1">Uncharacterized protein</fullName>
    </submittedName>
</protein>
<evidence type="ECO:0000313" key="1">
    <source>
        <dbReference type="EMBL" id="TFK67224.1"/>
    </source>
</evidence>
<dbReference type="EMBL" id="ML208382">
    <property type="protein sequence ID" value="TFK67224.1"/>
    <property type="molecule type" value="Genomic_DNA"/>
</dbReference>
<keyword evidence="2" id="KW-1185">Reference proteome</keyword>
<name>A0ACD3ANJ9_9AGAR</name>
<sequence>MATSAMDSDISSKPLTLEEIDNKLRVLEHNVRVLRSLRNDFCLIYRLPQEVLTRIFAFLQQELAAVKKSSRSPHEDLRWIPVTHVSQRWRDAALNCGPLWSSISVNNPGFEEWMDRSRKCLITVKMESLTQGLLPRAFLVLQELPRIQSLTMSVPIPLWGEVMPSFASPAPVLELLSITTQTHLLNSFPPDTFSGTFPKLRTLTLSGCPFDISPLLSGNLTNLKIDNPPPRITPHFLLSALQSLPRLAALTIRNAFKSSQPESNSVDSSRQVVALKRLSTLTMDGIDIDPGTQFLSQLSFSSKTSFSFQSFLRTNFLETLFQLLEVNAKARHAPLQPLHTMHIVGGSLSPRFQMWRMGSTGSLRSALDIRLCALRSTPVAGLDLRALDEQTQQAMSHIVSLRTNVHLENWNTTLISLPHLRKLQVEGSALPSFLSSLDRVHAESGELSNPAGHPGDGDASAEVQENGHESNRLRDILPVLEELQVSQLRYREAQLEMLERVLGAWKTQGRALAKLTILNSQRIQGDTVARLMALVKDNE</sequence>
<dbReference type="Proteomes" id="UP000308600">
    <property type="component" value="Unassembled WGS sequence"/>
</dbReference>
<reference evidence="1 2" key="1">
    <citation type="journal article" date="2019" name="Nat. Ecol. Evol.">
        <title>Megaphylogeny resolves global patterns of mushroom evolution.</title>
        <authorList>
            <person name="Varga T."/>
            <person name="Krizsan K."/>
            <person name="Foldi C."/>
            <person name="Dima B."/>
            <person name="Sanchez-Garcia M."/>
            <person name="Sanchez-Ramirez S."/>
            <person name="Szollosi G.J."/>
            <person name="Szarkandi J.G."/>
            <person name="Papp V."/>
            <person name="Albert L."/>
            <person name="Andreopoulos W."/>
            <person name="Angelini C."/>
            <person name="Antonin V."/>
            <person name="Barry K.W."/>
            <person name="Bougher N.L."/>
            <person name="Buchanan P."/>
            <person name="Buyck B."/>
            <person name="Bense V."/>
            <person name="Catcheside P."/>
            <person name="Chovatia M."/>
            <person name="Cooper J."/>
            <person name="Damon W."/>
            <person name="Desjardin D."/>
            <person name="Finy P."/>
            <person name="Geml J."/>
            <person name="Haridas S."/>
            <person name="Hughes K."/>
            <person name="Justo A."/>
            <person name="Karasinski D."/>
            <person name="Kautmanova I."/>
            <person name="Kiss B."/>
            <person name="Kocsube S."/>
            <person name="Kotiranta H."/>
            <person name="LaButti K.M."/>
            <person name="Lechner B.E."/>
            <person name="Liimatainen K."/>
            <person name="Lipzen A."/>
            <person name="Lukacs Z."/>
            <person name="Mihaltcheva S."/>
            <person name="Morgado L.N."/>
            <person name="Niskanen T."/>
            <person name="Noordeloos M.E."/>
            <person name="Ohm R.A."/>
            <person name="Ortiz-Santana B."/>
            <person name="Ovrebo C."/>
            <person name="Racz N."/>
            <person name="Riley R."/>
            <person name="Savchenko A."/>
            <person name="Shiryaev A."/>
            <person name="Soop K."/>
            <person name="Spirin V."/>
            <person name="Szebenyi C."/>
            <person name="Tomsovsky M."/>
            <person name="Tulloss R.E."/>
            <person name="Uehling J."/>
            <person name="Grigoriev I.V."/>
            <person name="Vagvolgyi C."/>
            <person name="Papp T."/>
            <person name="Martin F.M."/>
            <person name="Miettinen O."/>
            <person name="Hibbett D.S."/>
            <person name="Nagy L.G."/>
        </authorList>
    </citation>
    <scope>NUCLEOTIDE SEQUENCE [LARGE SCALE GENOMIC DNA]</scope>
    <source>
        <strain evidence="1 2">NL-1719</strain>
    </source>
</reference>
<accession>A0ACD3ANJ9</accession>
<evidence type="ECO:0000313" key="2">
    <source>
        <dbReference type="Proteomes" id="UP000308600"/>
    </source>
</evidence>
<proteinExistence type="predicted"/>